<name>N1QZH0_AEGTA</name>
<dbReference type="FunFam" id="3.30.200.20:FF:000465">
    <property type="entry name" value="Cysteine-rich receptor-like protein kinase 6"/>
    <property type="match status" value="1"/>
</dbReference>
<keyword evidence="3" id="KW-0808">Transferase</keyword>
<dbReference type="PROSITE" id="PS50294">
    <property type="entry name" value="WD_REPEATS_REGION"/>
    <property type="match status" value="1"/>
</dbReference>
<reference evidence="10" key="1">
    <citation type="submission" date="2015-06" db="UniProtKB">
        <authorList>
            <consortium name="EnsemblPlants"/>
        </authorList>
    </citation>
    <scope>IDENTIFICATION</scope>
</reference>
<evidence type="ECO:0000256" key="3">
    <source>
        <dbReference type="ARBA" id="ARBA00022679"/>
    </source>
</evidence>
<comment type="catalytic activity">
    <reaction evidence="8">
        <text>L-seryl-[protein] + ATP = O-phospho-L-seryl-[protein] + ADP + H(+)</text>
        <dbReference type="Rhea" id="RHEA:17989"/>
        <dbReference type="Rhea" id="RHEA-COMP:9863"/>
        <dbReference type="Rhea" id="RHEA-COMP:11604"/>
        <dbReference type="ChEBI" id="CHEBI:15378"/>
        <dbReference type="ChEBI" id="CHEBI:29999"/>
        <dbReference type="ChEBI" id="CHEBI:30616"/>
        <dbReference type="ChEBI" id="CHEBI:83421"/>
        <dbReference type="ChEBI" id="CHEBI:456216"/>
        <dbReference type="EC" id="2.7.11.1"/>
    </reaction>
</comment>
<dbReference type="AlphaFoldDB" id="N1QZH0"/>
<dbReference type="Pfam" id="PF00400">
    <property type="entry name" value="WD40"/>
    <property type="match status" value="2"/>
</dbReference>
<dbReference type="InterPro" id="IPR036322">
    <property type="entry name" value="WD40_repeat_dom_sf"/>
</dbReference>
<dbReference type="InterPro" id="IPR015943">
    <property type="entry name" value="WD40/YVTN_repeat-like_dom_sf"/>
</dbReference>
<evidence type="ECO:0000256" key="6">
    <source>
        <dbReference type="ARBA" id="ARBA00022840"/>
    </source>
</evidence>
<dbReference type="InterPro" id="IPR008271">
    <property type="entry name" value="Ser/Thr_kinase_AS"/>
</dbReference>
<evidence type="ECO:0000256" key="4">
    <source>
        <dbReference type="ARBA" id="ARBA00022741"/>
    </source>
</evidence>
<dbReference type="Gene3D" id="1.10.510.10">
    <property type="entry name" value="Transferase(Phosphotransferase) domain 1"/>
    <property type="match status" value="1"/>
</dbReference>
<keyword evidence="2" id="KW-0723">Serine/threonine-protein kinase</keyword>
<dbReference type="GO" id="GO:0005524">
    <property type="term" value="F:ATP binding"/>
    <property type="evidence" value="ECO:0007669"/>
    <property type="project" value="UniProtKB-KW"/>
</dbReference>
<dbReference type="InterPro" id="IPR011009">
    <property type="entry name" value="Kinase-like_dom_sf"/>
</dbReference>
<dbReference type="FunFam" id="1.10.510.10:FF:001023">
    <property type="entry name" value="Os07g0541700 protein"/>
    <property type="match status" value="1"/>
</dbReference>
<sequence length="733" mass="82065">MDNFQHSDLLALETALGEESRDPIAIPISVLKAITNNFSDAQEIGCGGFETVYKGTLGNGMVVAVKKLHENVGVLSKNFNSEVDCLIEVKHKNIVQFLGYCSDTQKVLRSFQGKNVWAEERQKLLCFEYLSKGSLADYLTGPSCGLRWCTRYRIIRGICEGLHYLHHHHQPIIHLDLKPQNILLDDNMVAKIADFGLSRRLSARQSRILTKNIAGTPGYFAPEFINSGVITMKMDIYSLGVLESWTDTFGSLQSHTLFEQVKVCAEIGINCINYNPENRPTIDDIIHRLEEMDLSNSSPGSIASTSSTPLSGVNIYPLKLCFPFETEKRIDCPLSITNITDRYVNYWVVPQFPNMYTPCKHELVNEIRTGTNNLDPMSTGSFNVTMLEQQQPPLDAGMFEIVMIAMGSRSDLKKLKSSIGDEPKIDGELLKRVEEVGGEVHTAMLRAVISLPSEGGVAPKIVSGEEFMDLRSIDVHPTQPWILVGHDKHLTIWDYKKQATVAALDVVGATMVYSVRFIPQRHWFVAGDDSGHIHVYSCVTKKEVKRFQARDGDSSYVISLAIHPTCSYLLSACTDGVVKLWDWDSGWECIRTVHSTAGWMQVKFNPKNTDTFTSCCTKGAMRMKSIYPSDEPIAGIDQYSSSLCDHAFTEGDQNHVVMLIHGIGLQIWDLETKTHVHTLRGTKRLVRAPACHPKLPLIAVGIKEEDPEHAAVRFWNSTNYRPVFLNLITKTLI</sequence>
<dbReference type="SMART" id="SM00320">
    <property type="entry name" value="WD40"/>
    <property type="match status" value="4"/>
</dbReference>
<dbReference type="SUPFAM" id="SSF56112">
    <property type="entry name" value="Protein kinase-like (PK-like)"/>
    <property type="match status" value="1"/>
</dbReference>
<dbReference type="SMART" id="SM00220">
    <property type="entry name" value="S_TKc"/>
    <property type="match status" value="1"/>
</dbReference>
<dbReference type="PROSITE" id="PS50082">
    <property type="entry name" value="WD_REPEATS_2"/>
    <property type="match status" value="1"/>
</dbReference>
<dbReference type="PROSITE" id="PS00108">
    <property type="entry name" value="PROTEIN_KINASE_ST"/>
    <property type="match status" value="1"/>
</dbReference>
<evidence type="ECO:0000256" key="1">
    <source>
        <dbReference type="ARBA" id="ARBA00012513"/>
    </source>
</evidence>
<dbReference type="InterPro" id="IPR001680">
    <property type="entry name" value="WD40_rpt"/>
</dbReference>
<evidence type="ECO:0000256" key="8">
    <source>
        <dbReference type="ARBA" id="ARBA00048679"/>
    </source>
</evidence>
<accession>N1QZH0</accession>
<dbReference type="Gene3D" id="2.130.10.10">
    <property type="entry name" value="YVTN repeat-like/Quinoprotein amine dehydrogenase"/>
    <property type="match status" value="1"/>
</dbReference>
<dbReference type="Gene3D" id="3.30.200.20">
    <property type="entry name" value="Phosphorylase Kinase, domain 1"/>
    <property type="match status" value="1"/>
</dbReference>
<dbReference type="EnsemblPlants" id="EMT16994">
    <property type="protein sequence ID" value="EMT16994"/>
    <property type="gene ID" value="F775_23593"/>
</dbReference>
<dbReference type="EC" id="2.7.11.1" evidence="1"/>
<dbReference type="PROSITE" id="PS50011">
    <property type="entry name" value="PROTEIN_KINASE_DOM"/>
    <property type="match status" value="1"/>
</dbReference>
<evidence type="ECO:0000256" key="2">
    <source>
        <dbReference type="ARBA" id="ARBA00022527"/>
    </source>
</evidence>
<dbReference type="PANTHER" id="PTHR45707:SF70">
    <property type="entry name" value="PROTEIN KINASE DOMAIN-CONTAINING PROTEIN"/>
    <property type="match status" value="1"/>
</dbReference>
<comment type="catalytic activity">
    <reaction evidence="7">
        <text>L-threonyl-[protein] + ATP = O-phospho-L-threonyl-[protein] + ADP + H(+)</text>
        <dbReference type="Rhea" id="RHEA:46608"/>
        <dbReference type="Rhea" id="RHEA-COMP:11060"/>
        <dbReference type="Rhea" id="RHEA-COMP:11605"/>
        <dbReference type="ChEBI" id="CHEBI:15378"/>
        <dbReference type="ChEBI" id="CHEBI:30013"/>
        <dbReference type="ChEBI" id="CHEBI:30616"/>
        <dbReference type="ChEBI" id="CHEBI:61977"/>
        <dbReference type="ChEBI" id="CHEBI:456216"/>
        <dbReference type="EC" id="2.7.11.1"/>
    </reaction>
</comment>
<feature type="domain" description="Protein kinase" evidence="9">
    <location>
        <begin position="38"/>
        <end position="290"/>
    </location>
</feature>
<dbReference type="SUPFAM" id="SSF50978">
    <property type="entry name" value="WD40 repeat-like"/>
    <property type="match status" value="1"/>
</dbReference>
<dbReference type="InterPro" id="IPR008962">
    <property type="entry name" value="PapD-like_sf"/>
</dbReference>
<dbReference type="InterPro" id="IPR000719">
    <property type="entry name" value="Prot_kinase_dom"/>
</dbReference>
<keyword evidence="6" id="KW-0067">ATP-binding</keyword>
<keyword evidence="4" id="KW-0547">Nucleotide-binding</keyword>
<organism evidence="10">
    <name type="scientific">Aegilops tauschii</name>
    <name type="common">Tausch's goatgrass</name>
    <name type="synonym">Aegilops squarrosa</name>
    <dbReference type="NCBI Taxonomy" id="37682"/>
    <lineage>
        <taxon>Eukaryota</taxon>
        <taxon>Viridiplantae</taxon>
        <taxon>Streptophyta</taxon>
        <taxon>Embryophyta</taxon>
        <taxon>Tracheophyta</taxon>
        <taxon>Spermatophyta</taxon>
        <taxon>Magnoliopsida</taxon>
        <taxon>Liliopsida</taxon>
        <taxon>Poales</taxon>
        <taxon>Poaceae</taxon>
        <taxon>BOP clade</taxon>
        <taxon>Pooideae</taxon>
        <taxon>Triticodae</taxon>
        <taxon>Triticeae</taxon>
        <taxon>Triticinae</taxon>
        <taxon>Aegilops</taxon>
    </lineage>
</organism>
<dbReference type="SUPFAM" id="SSF49354">
    <property type="entry name" value="PapD-like"/>
    <property type="match status" value="1"/>
</dbReference>
<dbReference type="PANTHER" id="PTHR45707">
    <property type="entry name" value="C2 CALCIUM/LIPID-BINDING PLANT PHOSPHORIBOSYLTRANSFERASE FAMILY PROTEIN"/>
    <property type="match status" value="1"/>
</dbReference>
<proteinExistence type="predicted"/>
<protein>
    <recommendedName>
        <fullName evidence="1">non-specific serine/threonine protein kinase</fullName>
        <ecNumber evidence="1">2.7.11.1</ecNumber>
    </recommendedName>
</protein>
<keyword evidence="5" id="KW-0418">Kinase</keyword>
<dbReference type="Pfam" id="PF00069">
    <property type="entry name" value="Pkinase"/>
    <property type="match status" value="1"/>
</dbReference>
<dbReference type="GO" id="GO:0004674">
    <property type="term" value="F:protein serine/threonine kinase activity"/>
    <property type="evidence" value="ECO:0007669"/>
    <property type="project" value="UniProtKB-KW"/>
</dbReference>
<evidence type="ECO:0000259" key="9">
    <source>
        <dbReference type="PROSITE" id="PS50011"/>
    </source>
</evidence>
<evidence type="ECO:0000256" key="5">
    <source>
        <dbReference type="ARBA" id="ARBA00022777"/>
    </source>
</evidence>
<evidence type="ECO:0000313" key="10">
    <source>
        <dbReference type="EnsemblPlants" id="EMT16994"/>
    </source>
</evidence>
<evidence type="ECO:0000256" key="7">
    <source>
        <dbReference type="ARBA" id="ARBA00047899"/>
    </source>
</evidence>